<evidence type="ECO:0000313" key="2">
    <source>
        <dbReference type="EMBL" id="CAH3026367.1"/>
    </source>
</evidence>
<gene>
    <name evidence="2" type="ORF">PEVE_00028941</name>
</gene>
<dbReference type="InterPro" id="IPR035940">
    <property type="entry name" value="CAP_sf"/>
</dbReference>
<protein>
    <recommendedName>
        <fullName evidence="1">SCP domain-containing protein</fullName>
    </recommendedName>
</protein>
<keyword evidence="3" id="KW-1185">Reference proteome</keyword>
<dbReference type="Gene3D" id="3.40.33.10">
    <property type="entry name" value="CAP"/>
    <property type="match status" value="1"/>
</dbReference>
<dbReference type="SMART" id="SM00198">
    <property type="entry name" value="SCP"/>
    <property type="match status" value="1"/>
</dbReference>
<dbReference type="InterPro" id="IPR014044">
    <property type="entry name" value="CAP_dom"/>
</dbReference>
<dbReference type="Proteomes" id="UP001159427">
    <property type="component" value="Unassembled WGS sequence"/>
</dbReference>
<evidence type="ECO:0000313" key="3">
    <source>
        <dbReference type="Proteomes" id="UP001159427"/>
    </source>
</evidence>
<sequence length="100" mass="11605">SIKSDCLEEHNFYRSKHGTPALQYNWELAKRAQKLANFLTKNEPPEKVTNGMYDANFFIASWPTARTISDAVENWYIEGNSYNYTKPLISTDNHRFIEVG</sequence>
<reference evidence="2 3" key="1">
    <citation type="submission" date="2022-05" db="EMBL/GenBank/DDBJ databases">
        <authorList>
            <consortium name="Genoscope - CEA"/>
            <person name="William W."/>
        </authorList>
    </citation>
    <scope>NUCLEOTIDE SEQUENCE [LARGE SCALE GENOMIC DNA]</scope>
</reference>
<name>A0ABN8M9R3_9CNID</name>
<comment type="caution">
    <text evidence="2">The sequence shown here is derived from an EMBL/GenBank/DDBJ whole genome shotgun (WGS) entry which is preliminary data.</text>
</comment>
<organism evidence="2 3">
    <name type="scientific">Porites evermanni</name>
    <dbReference type="NCBI Taxonomy" id="104178"/>
    <lineage>
        <taxon>Eukaryota</taxon>
        <taxon>Metazoa</taxon>
        <taxon>Cnidaria</taxon>
        <taxon>Anthozoa</taxon>
        <taxon>Hexacorallia</taxon>
        <taxon>Scleractinia</taxon>
        <taxon>Fungiina</taxon>
        <taxon>Poritidae</taxon>
        <taxon>Porites</taxon>
    </lineage>
</organism>
<proteinExistence type="predicted"/>
<dbReference type="EMBL" id="CALNXI010000402">
    <property type="protein sequence ID" value="CAH3026367.1"/>
    <property type="molecule type" value="Genomic_DNA"/>
</dbReference>
<feature type="non-terminal residue" evidence="2">
    <location>
        <position position="1"/>
    </location>
</feature>
<accession>A0ABN8M9R3</accession>
<dbReference type="SUPFAM" id="SSF55797">
    <property type="entry name" value="PR-1-like"/>
    <property type="match status" value="1"/>
</dbReference>
<dbReference type="Pfam" id="PF00188">
    <property type="entry name" value="CAP"/>
    <property type="match status" value="1"/>
</dbReference>
<evidence type="ECO:0000259" key="1">
    <source>
        <dbReference type="SMART" id="SM00198"/>
    </source>
</evidence>
<feature type="domain" description="SCP" evidence="1">
    <location>
        <begin position="1"/>
        <end position="98"/>
    </location>
</feature>